<accession>A0A449AYU6</accession>
<keyword evidence="1" id="KW-1133">Transmembrane helix</keyword>
<dbReference type="RefSeq" id="WP_119572163.1">
    <property type="nucleotide sequence ID" value="NZ_LR215031.1"/>
</dbReference>
<keyword evidence="1" id="KW-0472">Membrane</keyword>
<feature type="transmembrane region" description="Helical" evidence="1">
    <location>
        <begin position="114"/>
        <end position="137"/>
    </location>
</feature>
<name>A0A449AYU6_9BACT</name>
<dbReference type="KEGG" id="mgal:NCTC10186_00148"/>
<keyword evidence="1" id="KW-0812">Transmembrane</keyword>
<feature type="transmembrane region" description="Helical" evidence="1">
    <location>
        <begin position="20"/>
        <end position="43"/>
    </location>
</feature>
<protein>
    <submittedName>
        <fullName evidence="2">Uncharacterized protein</fullName>
    </submittedName>
</protein>
<keyword evidence="3" id="KW-1185">Reference proteome</keyword>
<evidence type="ECO:0000256" key="1">
    <source>
        <dbReference type="SAM" id="Phobius"/>
    </source>
</evidence>
<feature type="transmembrane region" description="Helical" evidence="1">
    <location>
        <begin position="72"/>
        <end position="93"/>
    </location>
</feature>
<dbReference type="EMBL" id="LR215031">
    <property type="protein sequence ID" value="VEU72681.1"/>
    <property type="molecule type" value="Genomic_DNA"/>
</dbReference>
<evidence type="ECO:0000313" key="3">
    <source>
        <dbReference type="Proteomes" id="UP000289862"/>
    </source>
</evidence>
<evidence type="ECO:0000313" key="2">
    <source>
        <dbReference type="EMBL" id="VEU72681.1"/>
    </source>
</evidence>
<dbReference type="AlphaFoldDB" id="A0A449AYU6"/>
<dbReference type="Proteomes" id="UP000289862">
    <property type="component" value="Chromosome"/>
</dbReference>
<reference evidence="2 3" key="1">
    <citation type="submission" date="2019-01" db="EMBL/GenBank/DDBJ databases">
        <authorList>
            <consortium name="Pathogen Informatics"/>
        </authorList>
    </citation>
    <scope>NUCLEOTIDE SEQUENCE [LARGE SCALE GENOMIC DNA]</scope>
    <source>
        <strain evidence="2 3">NCTC10186</strain>
    </source>
</reference>
<proteinExistence type="predicted"/>
<organism evidence="2 3">
    <name type="scientific">Mycoplasmopsis gallopavonis</name>
    <dbReference type="NCBI Taxonomy" id="76629"/>
    <lineage>
        <taxon>Bacteria</taxon>
        <taxon>Bacillati</taxon>
        <taxon>Mycoplasmatota</taxon>
        <taxon>Mycoplasmoidales</taxon>
        <taxon>Metamycoplasmataceae</taxon>
        <taxon>Mycoplasmopsis</taxon>
    </lineage>
</organism>
<sequence>MVNLQQKSDSIAKLNRTMLIIIIISLSAFILGIILFIFGYLSIHTEVKSVPILIDGRYTQWRTPVTVFNSTLFLFGWIFLAISIILLISNLVIKIILVVKLNEFSRYNSKAQTSWILVLVSIFVIQNILGIISYFMIKNMLNESEIHPINQAN</sequence>
<gene>
    <name evidence="2" type="ORF">NCTC10186_00148</name>
</gene>